<evidence type="ECO:0000256" key="7">
    <source>
        <dbReference type="RuleBase" id="RU003942"/>
    </source>
</evidence>
<comment type="similarity">
    <text evidence="7">Belongs to the drug/metabolite transporter (DMT) superfamily. Small multidrug resistance (SMR) (TC 2.A.7.1) family.</text>
</comment>
<dbReference type="PANTHER" id="PTHR30561">
    <property type="entry name" value="SMR FAMILY PROTON-DEPENDENT DRUG EFFLUX TRANSPORTER SUGE"/>
    <property type="match status" value="1"/>
</dbReference>
<dbReference type="FunFam" id="1.10.3730.20:FF:000001">
    <property type="entry name" value="Quaternary ammonium compound resistance transporter SugE"/>
    <property type="match status" value="1"/>
</dbReference>
<evidence type="ECO:0000256" key="4">
    <source>
        <dbReference type="ARBA" id="ARBA00022692"/>
    </source>
</evidence>
<keyword evidence="2" id="KW-0813">Transport</keyword>
<evidence type="ECO:0000256" key="8">
    <source>
        <dbReference type="SAM" id="Phobius"/>
    </source>
</evidence>
<sequence>MQWGYLLVAGLFEVIWAVGMKLSHGFSEVFPSIVTIIGTIASYLFLAMALKHLPLATTYAIWTGIGIVGTFFMGIYALHEPITILQGLCVIMIVIGIAGLRLLGH</sequence>
<dbReference type="InterPro" id="IPR045324">
    <property type="entry name" value="Small_multidrug_res"/>
</dbReference>
<proteinExistence type="inferred from homology"/>
<reference evidence="9 10" key="1">
    <citation type="submission" date="2016-10" db="EMBL/GenBank/DDBJ databases">
        <authorList>
            <person name="de Groot N.N."/>
        </authorList>
    </citation>
    <scope>NUCLEOTIDE SEQUENCE [LARGE SCALE GENOMIC DNA]</scope>
    <source>
        <strain evidence="9 10">Z108</strain>
    </source>
</reference>
<keyword evidence="6 8" id="KW-0472">Membrane</keyword>
<dbReference type="OrthoDB" id="21828at2"/>
<gene>
    <name evidence="9" type="ORF">SAMN04487861_1428</name>
</gene>
<evidence type="ECO:0000256" key="6">
    <source>
        <dbReference type="ARBA" id="ARBA00023136"/>
    </source>
</evidence>
<feature type="transmembrane region" description="Helical" evidence="8">
    <location>
        <begin position="29"/>
        <end position="47"/>
    </location>
</feature>
<keyword evidence="4 7" id="KW-0812">Transmembrane</keyword>
<comment type="subcellular location">
    <subcellularLocation>
        <location evidence="1 7">Cell membrane</location>
        <topology evidence="1 7">Multi-pass membrane protein</topology>
    </subcellularLocation>
</comment>
<dbReference type="PANTHER" id="PTHR30561:SF0">
    <property type="entry name" value="GUANIDINIUM EXPORTER"/>
    <property type="match status" value="1"/>
</dbReference>
<dbReference type="InterPro" id="IPR000390">
    <property type="entry name" value="Small_drug/metabolite_transptr"/>
</dbReference>
<organism evidence="9 10">
    <name type="scientific">Selenomonas ruminantium</name>
    <dbReference type="NCBI Taxonomy" id="971"/>
    <lineage>
        <taxon>Bacteria</taxon>
        <taxon>Bacillati</taxon>
        <taxon>Bacillota</taxon>
        <taxon>Negativicutes</taxon>
        <taxon>Selenomonadales</taxon>
        <taxon>Selenomonadaceae</taxon>
        <taxon>Selenomonas</taxon>
    </lineage>
</organism>
<protein>
    <submittedName>
        <fullName evidence="9">Quaternary ammonium compound-resistance protein SugE</fullName>
    </submittedName>
</protein>
<evidence type="ECO:0000256" key="2">
    <source>
        <dbReference type="ARBA" id="ARBA00022448"/>
    </source>
</evidence>
<keyword evidence="5 8" id="KW-1133">Transmembrane helix</keyword>
<dbReference type="SUPFAM" id="SSF103481">
    <property type="entry name" value="Multidrug resistance efflux transporter EmrE"/>
    <property type="match status" value="1"/>
</dbReference>
<feature type="transmembrane region" description="Helical" evidence="8">
    <location>
        <begin position="5"/>
        <end position="23"/>
    </location>
</feature>
<dbReference type="RefSeq" id="WP_075445841.1">
    <property type="nucleotide sequence ID" value="NZ_FOQK01000042.1"/>
</dbReference>
<evidence type="ECO:0000256" key="1">
    <source>
        <dbReference type="ARBA" id="ARBA00004651"/>
    </source>
</evidence>
<dbReference type="Proteomes" id="UP000183639">
    <property type="component" value="Unassembled WGS sequence"/>
</dbReference>
<dbReference type="AlphaFoldDB" id="A0A1I3IB09"/>
<dbReference type="Pfam" id="PF00893">
    <property type="entry name" value="Multi_Drug_Res"/>
    <property type="match status" value="1"/>
</dbReference>
<dbReference type="EMBL" id="FOQK01000042">
    <property type="protein sequence ID" value="SFI45121.1"/>
    <property type="molecule type" value="Genomic_DNA"/>
</dbReference>
<accession>A0A1I3IB09</accession>
<evidence type="ECO:0000256" key="5">
    <source>
        <dbReference type="ARBA" id="ARBA00022989"/>
    </source>
</evidence>
<evidence type="ECO:0000313" key="9">
    <source>
        <dbReference type="EMBL" id="SFI45121.1"/>
    </source>
</evidence>
<evidence type="ECO:0000313" key="10">
    <source>
        <dbReference type="Proteomes" id="UP000183639"/>
    </source>
</evidence>
<dbReference type="GO" id="GO:0022857">
    <property type="term" value="F:transmembrane transporter activity"/>
    <property type="evidence" value="ECO:0007669"/>
    <property type="project" value="InterPro"/>
</dbReference>
<dbReference type="GO" id="GO:0005886">
    <property type="term" value="C:plasma membrane"/>
    <property type="evidence" value="ECO:0007669"/>
    <property type="project" value="UniProtKB-SubCell"/>
</dbReference>
<dbReference type="InterPro" id="IPR037185">
    <property type="entry name" value="EmrE-like"/>
</dbReference>
<name>A0A1I3IB09_SELRU</name>
<feature type="transmembrane region" description="Helical" evidence="8">
    <location>
        <begin position="59"/>
        <end position="78"/>
    </location>
</feature>
<evidence type="ECO:0000256" key="3">
    <source>
        <dbReference type="ARBA" id="ARBA00022475"/>
    </source>
</evidence>
<keyword evidence="3" id="KW-1003">Cell membrane</keyword>
<feature type="transmembrane region" description="Helical" evidence="8">
    <location>
        <begin position="84"/>
        <end position="103"/>
    </location>
</feature>
<dbReference type="Gene3D" id="1.10.3730.20">
    <property type="match status" value="1"/>
</dbReference>